<accession>A0A6J4ITS0</accession>
<evidence type="ECO:0000256" key="1">
    <source>
        <dbReference type="SAM" id="MobiDB-lite"/>
    </source>
</evidence>
<dbReference type="EMBL" id="CADCTL010000183">
    <property type="protein sequence ID" value="CAA9261835.1"/>
    <property type="molecule type" value="Genomic_DNA"/>
</dbReference>
<protein>
    <submittedName>
        <fullName evidence="2">Uncharacterized protein</fullName>
    </submittedName>
</protein>
<feature type="non-terminal residue" evidence="2">
    <location>
        <position position="1"/>
    </location>
</feature>
<feature type="compositionally biased region" description="Basic and acidic residues" evidence="1">
    <location>
        <begin position="153"/>
        <end position="177"/>
    </location>
</feature>
<evidence type="ECO:0000313" key="2">
    <source>
        <dbReference type="EMBL" id="CAA9261835.1"/>
    </source>
</evidence>
<reference evidence="2" key="1">
    <citation type="submission" date="2020-02" db="EMBL/GenBank/DDBJ databases">
        <authorList>
            <person name="Meier V. D."/>
        </authorList>
    </citation>
    <scope>NUCLEOTIDE SEQUENCE</scope>
    <source>
        <strain evidence="2">AVDCRST_MAG04</strain>
    </source>
</reference>
<organism evidence="2">
    <name type="scientific">uncultured Acetobacteraceae bacterium</name>
    <dbReference type="NCBI Taxonomy" id="169975"/>
    <lineage>
        <taxon>Bacteria</taxon>
        <taxon>Pseudomonadati</taxon>
        <taxon>Pseudomonadota</taxon>
        <taxon>Alphaproteobacteria</taxon>
        <taxon>Acetobacterales</taxon>
        <taxon>Acetobacteraceae</taxon>
        <taxon>environmental samples</taxon>
    </lineage>
</organism>
<dbReference type="AlphaFoldDB" id="A0A6J4ITS0"/>
<name>A0A6J4ITS0_9PROT</name>
<feature type="compositionally biased region" description="Low complexity" evidence="1">
    <location>
        <begin position="53"/>
        <end position="69"/>
    </location>
</feature>
<gene>
    <name evidence="2" type="ORF">AVDCRST_MAG04-2610</name>
</gene>
<feature type="non-terminal residue" evidence="2">
    <location>
        <position position="203"/>
    </location>
</feature>
<sequence>AFVDEGRCPATVVVRLGVLGRPGRGGRLVLDDGQAGRRDGHGGGAGGVPRPPSAAAGTHGGAPPARAGTPPEPGRRPGAGDAADESGLRPELVLRRQPLRRGGPPVERRAGGRRVRRDARRGRAAAHRRATRARRGGVRLGPRRGVGSLRVGRRADRELDRHLDGRGADHARRDARGRTVRGAPRRTGGDGGRLAGSARALGM</sequence>
<feature type="compositionally biased region" description="Basic residues" evidence="1">
    <location>
        <begin position="111"/>
        <end position="137"/>
    </location>
</feature>
<feature type="region of interest" description="Disordered" evidence="1">
    <location>
        <begin position="21"/>
        <end position="203"/>
    </location>
</feature>
<proteinExistence type="predicted"/>